<evidence type="ECO:0000256" key="1">
    <source>
        <dbReference type="SAM" id="MobiDB-lite"/>
    </source>
</evidence>
<feature type="region of interest" description="Disordered" evidence="1">
    <location>
        <begin position="1"/>
        <end position="22"/>
    </location>
</feature>
<feature type="region of interest" description="Disordered" evidence="1">
    <location>
        <begin position="34"/>
        <end position="79"/>
    </location>
</feature>
<accession>A0AAE1LAB2</accession>
<dbReference type="GO" id="GO:0016301">
    <property type="term" value="F:kinase activity"/>
    <property type="evidence" value="ECO:0007669"/>
    <property type="project" value="UniProtKB-KW"/>
</dbReference>
<feature type="compositionally biased region" description="Basic residues" evidence="1">
    <location>
        <begin position="39"/>
        <end position="58"/>
    </location>
</feature>
<sequence length="109" mass="11576">MESELATVIEDEAEGLEEPAELLEVVDDVPDVVPVRAKSSSHARPVSRKRPIRRKKKKVAPEPRPETPESEGGKSPASVRSLSSFAVLAADFEAAIDDLAKVGAAASSD</sequence>
<dbReference type="EMBL" id="JAHWGI010000292">
    <property type="protein sequence ID" value="KAK3912303.1"/>
    <property type="molecule type" value="Genomic_DNA"/>
</dbReference>
<evidence type="ECO:0000313" key="3">
    <source>
        <dbReference type="Proteomes" id="UP001219518"/>
    </source>
</evidence>
<proteinExistence type="predicted"/>
<evidence type="ECO:0000313" key="2">
    <source>
        <dbReference type="EMBL" id="KAK3912303.1"/>
    </source>
</evidence>
<dbReference type="AlphaFoldDB" id="A0AAE1LAB2"/>
<name>A0AAE1LAB2_9NEOP</name>
<organism evidence="2 3">
    <name type="scientific">Frankliniella fusca</name>
    <dbReference type="NCBI Taxonomy" id="407009"/>
    <lineage>
        <taxon>Eukaryota</taxon>
        <taxon>Metazoa</taxon>
        <taxon>Ecdysozoa</taxon>
        <taxon>Arthropoda</taxon>
        <taxon>Hexapoda</taxon>
        <taxon>Insecta</taxon>
        <taxon>Pterygota</taxon>
        <taxon>Neoptera</taxon>
        <taxon>Paraneoptera</taxon>
        <taxon>Thysanoptera</taxon>
        <taxon>Terebrantia</taxon>
        <taxon>Thripoidea</taxon>
        <taxon>Thripidae</taxon>
        <taxon>Frankliniella</taxon>
    </lineage>
</organism>
<dbReference type="Proteomes" id="UP001219518">
    <property type="component" value="Unassembled WGS sequence"/>
</dbReference>
<gene>
    <name evidence="2" type="ORF">KUF71_021873</name>
</gene>
<reference evidence="2" key="1">
    <citation type="submission" date="2021-07" db="EMBL/GenBank/DDBJ databases">
        <authorList>
            <person name="Catto M.A."/>
            <person name="Jacobson A."/>
            <person name="Kennedy G."/>
            <person name="Labadie P."/>
            <person name="Hunt B.G."/>
            <person name="Srinivasan R."/>
        </authorList>
    </citation>
    <scope>NUCLEOTIDE SEQUENCE</scope>
    <source>
        <strain evidence="2">PL_HMW_Pooled</strain>
        <tissue evidence="2">Head</tissue>
    </source>
</reference>
<keyword evidence="3" id="KW-1185">Reference proteome</keyword>
<keyword evidence="2" id="KW-0808">Transferase</keyword>
<reference evidence="2" key="2">
    <citation type="journal article" date="2023" name="BMC Genomics">
        <title>Pest status, molecular evolution, and epigenetic factors derived from the genome assembly of Frankliniella fusca, a thysanopteran phytovirus vector.</title>
        <authorList>
            <person name="Catto M.A."/>
            <person name="Labadie P.E."/>
            <person name="Jacobson A.L."/>
            <person name="Kennedy G.G."/>
            <person name="Srinivasan R."/>
            <person name="Hunt B.G."/>
        </authorList>
    </citation>
    <scope>NUCLEOTIDE SEQUENCE</scope>
    <source>
        <strain evidence="2">PL_HMW_Pooled</strain>
    </source>
</reference>
<keyword evidence="2" id="KW-0418">Kinase</keyword>
<comment type="caution">
    <text evidence="2">The sequence shown here is derived from an EMBL/GenBank/DDBJ whole genome shotgun (WGS) entry which is preliminary data.</text>
</comment>
<protein>
    <submittedName>
        <fullName evidence="2">Serine/threonine-protein kinase PKH3</fullName>
    </submittedName>
</protein>